<sequence>MPRSLVQDHGVNSSHCGYCDGDGTFVAHGMTAKWLDVEDYNLLLDRGWRRSGTYVYKPRHQDTCCQLLTIRQRSPDFVPSKSQRRLLAKWEVISHTGLVRRPGHAEQGAARGPTRKRAKREIGTSDAPDGGDRDAERMASAVAEAAARAVCALGAPDPGLALPAPVLRPPTAKQRQALGPSAICCSAYPLQLRGWLHRSHGLDVSAEDVARALQEALALEGGASCRSSNGWLNFFGGESNGGGAVELRLVSASDPELISQEFDLYKKYQVRHHGDKPTSVTPSGFTRFLCSSPLIAKPAPPGTEGTILEKGFGAFHHQYWLRDRLVAVSVIDILPRCISSKYFFWDPDLPHLSLGKLSGLLEIEFVRRASRCWPSLQYYYLGYYLSTCHRMQYKGEYQPSDLLCPQSMCWVPFDRALPALEEPGVPNLAGRSGALDGLGSDHLVQDGAPMCPPVRPSVKELLDALDLEPRSFRLAACKLGEFVRSLSATAESVREFVGGIADWAQDVGPVWRRLAYLL</sequence>
<dbReference type="EMBL" id="JASFZW010000011">
    <property type="protein sequence ID" value="KAK2076121.1"/>
    <property type="molecule type" value="Genomic_DNA"/>
</dbReference>
<feature type="domain" description="N-end aminoacyl transferase N-terminal" evidence="7">
    <location>
        <begin position="14"/>
        <end position="85"/>
    </location>
</feature>
<feature type="domain" description="N-end rule aminoacyl transferase C-terminal" evidence="8">
    <location>
        <begin position="261"/>
        <end position="404"/>
    </location>
</feature>
<dbReference type="Pfam" id="PF04376">
    <property type="entry name" value="ATE_N"/>
    <property type="match status" value="1"/>
</dbReference>
<evidence type="ECO:0000256" key="1">
    <source>
        <dbReference type="ARBA" id="ARBA00009991"/>
    </source>
</evidence>
<evidence type="ECO:0000256" key="2">
    <source>
        <dbReference type="ARBA" id="ARBA00022679"/>
    </source>
</evidence>
<dbReference type="InterPro" id="IPR007471">
    <property type="entry name" value="N-end_Aminoacyl_Trfase_N"/>
</dbReference>
<dbReference type="EC" id="2.3.2.8" evidence="5"/>
<dbReference type="PANTHER" id="PTHR21367">
    <property type="entry name" value="ARGININE-TRNA-PROTEIN TRANSFERASE 1"/>
    <property type="match status" value="1"/>
</dbReference>
<evidence type="ECO:0000259" key="8">
    <source>
        <dbReference type="Pfam" id="PF04377"/>
    </source>
</evidence>
<evidence type="ECO:0000256" key="6">
    <source>
        <dbReference type="SAM" id="MobiDB-lite"/>
    </source>
</evidence>
<comment type="catalytic activity">
    <reaction evidence="5">
        <text>an N-terminal L-alpha-aminoacyl-[protein] + L-arginyl-tRNA(Arg) = an N-terminal L-arginyl-L-aminoacyl-[protein] + tRNA(Arg) + H(+)</text>
        <dbReference type="Rhea" id="RHEA:10208"/>
        <dbReference type="Rhea" id="RHEA-COMP:9658"/>
        <dbReference type="Rhea" id="RHEA-COMP:9673"/>
        <dbReference type="Rhea" id="RHEA-COMP:10636"/>
        <dbReference type="Rhea" id="RHEA-COMP:10638"/>
        <dbReference type="ChEBI" id="CHEBI:15378"/>
        <dbReference type="ChEBI" id="CHEBI:78442"/>
        <dbReference type="ChEBI" id="CHEBI:78513"/>
        <dbReference type="ChEBI" id="CHEBI:78597"/>
        <dbReference type="ChEBI" id="CHEBI:83562"/>
        <dbReference type="EC" id="2.3.2.8"/>
    </reaction>
</comment>
<dbReference type="PANTHER" id="PTHR21367:SF1">
    <property type="entry name" value="ARGINYL-TRNA--PROTEIN TRANSFERASE 1"/>
    <property type="match status" value="1"/>
</dbReference>
<dbReference type="GO" id="GO:0005737">
    <property type="term" value="C:cytoplasm"/>
    <property type="evidence" value="ECO:0007669"/>
    <property type="project" value="TreeGrafter"/>
</dbReference>
<dbReference type="GO" id="GO:0004057">
    <property type="term" value="F:arginyl-tRNA--protein transferase activity"/>
    <property type="evidence" value="ECO:0007669"/>
    <property type="project" value="UniProtKB-EC"/>
</dbReference>
<keyword evidence="3 5" id="KW-0833">Ubl conjugation pathway</keyword>
<evidence type="ECO:0000313" key="10">
    <source>
        <dbReference type="Proteomes" id="UP001255856"/>
    </source>
</evidence>
<accession>A0AAD9IEP2</accession>
<evidence type="ECO:0000259" key="7">
    <source>
        <dbReference type="Pfam" id="PF04376"/>
    </source>
</evidence>
<dbReference type="InterPro" id="IPR007472">
    <property type="entry name" value="N-end_Aminoacyl_Trfase_C"/>
</dbReference>
<name>A0AAD9IEP2_PROWI</name>
<feature type="region of interest" description="Disordered" evidence="6">
    <location>
        <begin position="101"/>
        <end position="139"/>
    </location>
</feature>
<evidence type="ECO:0000256" key="5">
    <source>
        <dbReference type="PIRNR" id="PIRNR037207"/>
    </source>
</evidence>
<comment type="caution">
    <text evidence="9">The sequence shown here is derived from an EMBL/GenBank/DDBJ whole genome shotgun (WGS) entry which is preliminary data.</text>
</comment>
<organism evidence="9 10">
    <name type="scientific">Prototheca wickerhamii</name>
    <dbReference type="NCBI Taxonomy" id="3111"/>
    <lineage>
        <taxon>Eukaryota</taxon>
        <taxon>Viridiplantae</taxon>
        <taxon>Chlorophyta</taxon>
        <taxon>core chlorophytes</taxon>
        <taxon>Trebouxiophyceae</taxon>
        <taxon>Chlorellales</taxon>
        <taxon>Chlorellaceae</taxon>
        <taxon>Prototheca</taxon>
    </lineage>
</organism>
<dbReference type="Pfam" id="PF04377">
    <property type="entry name" value="ATE_C"/>
    <property type="match status" value="1"/>
</dbReference>
<dbReference type="InterPro" id="IPR017137">
    <property type="entry name" value="Arg-tRNA-P_Trfase_1_euk"/>
</dbReference>
<evidence type="ECO:0000256" key="3">
    <source>
        <dbReference type="ARBA" id="ARBA00022786"/>
    </source>
</evidence>
<keyword evidence="10" id="KW-1185">Reference proteome</keyword>
<reference evidence="9" key="1">
    <citation type="submission" date="2021-01" db="EMBL/GenBank/DDBJ databases">
        <authorList>
            <person name="Eckstrom K.M.E."/>
        </authorList>
    </citation>
    <scope>NUCLEOTIDE SEQUENCE</scope>
    <source>
        <strain evidence="9">UVCC 0001</strain>
    </source>
</reference>
<dbReference type="AlphaFoldDB" id="A0AAD9IEP2"/>
<protein>
    <recommendedName>
        <fullName evidence="5">Arginyl-tRNA--protein transferase</fullName>
        <ecNumber evidence="5">2.3.2.8</ecNumber>
    </recommendedName>
</protein>
<comment type="function">
    <text evidence="5">Involved in the post-translational conjugation of arginine to the N-terminal aspartate or glutamate of a protein. This arginylation is required for degradation of the protein via the ubiquitin pathway.</text>
</comment>
<keyword evidence="4 5" id="KW-0012">Acyltransferase</keyword>
<comment type="similarity">
    <text evidence="1 5">Belongs to the R-transferase family.</text>
</comment>
<evidence type="ECO:0000313" key="9">
    <source>
        <dbReference type="EMBL" id="KAK2076121.1"/>
    </source>
</evidence>
<proteinExistence type="inferred from homology"/>
<keyword evidence="2 5" id="KW-0808">Transferase</keyword>
<gene>
    <name evidence="9" type="ORF">QBZ16_001053</name>
</gene>
<dbReference type="PIRSF" id="PIRSF037207">
    <property type="entry name" value="ATE1_euk"/>
    <property type="match status" value="1"/>
</dbReference>
<dbReference type="Proteomes" id="UP001255856">
    <property type="component" value="Unassembled WGS sequence"/>
</dbReference>
<dbReference type="InterPro" id="IPR030700">
    <property type="entry name" value="N-end_Aminoacyl_Trfase"/>
</dbReference>
<evidence type="ECO:0000256" key="4">
    <source>
        <dbReference type="ARBA" id="ARBA00023315"/>
    </source>
</evidence>